<dbReference type="PANTHER" id="PTHR36311">
    <property type="entry name" value="PHOTOSYSTEM I SUBUNIT O"/>
    <property type="match status" value="1"/>
</dbReference>
<organism evidence="2">
    <name type="scientific">Tetraselmis sp. GSL018</name>
    <dbReference type="NCBI Taxonomy" id="582737"/>
    <lineage>
        <taxon>Eukaryota</taxon>
        <taxon>Viridiplantae</taxon>
        <taxon>Chlorophyta</taxon>
        <taxon>core chlorophytes</taxon>
        <taxon>Chlorodendrophyceae</taxon>
        <taxon>Chlorodendrales</taxon>
        <taxon>Chlorodendraceae</taxon>
        <taxon>Tetraselmis</taxon>
    </lineage>
</organism>
<dbReference type="EMBL" id="GBEZ01014947">
    <property type="protein sequence ID" value="JAC71169.1"/>
    <property type="molecule type" value="Transcribed_RNA"/>
</dbReference>
<feature type="transmembrane region" description="Helical" evidence="1">
    <location>
        <begin position="107"/>
        <end position="129"/>
    </location>
</feature>
<name>A0A061RKB7_9CHLO</name>
<accession>A0A061RKB7</accession>
<keyword evidence="1" id="KW-0472">Membrane</keyword>
<reference evidence="2" key="1">
    <citation type="submission" date="2014-05" db="EMBL/GenBank/DDBJ databases">
        <title>The transcriptome of the halophilic microalga Tetraselmis sp. GSL018 isolated from the Great Salt Lake, Utah.</title>
        <authorList>
            <person name="Jinkerson R.E."/>
            <person name="D'Adamo S."/>
            <person name="Posewitz M.C."/>
        </authorList>
    </citation>
    <scope>NUCLEOTIDE SEQUENCE</scope>
    <source>
        <strain evidence="2">GSL018</strain>
    </source>
</reference>
<dbReference type="Pfam" id="PF22832">
    <property type="entry name" value="PsaO_TMD"/>
    <property type="match status" value="1"/>
</dbReference>
<sequence length="137" mass="14522">MALGVVARVGLGASSGLKSSVRPAKASRRVSVRATRRVSVVASADGFDRNWLKADPLVFVLGFAGWTVPSNIPVSGLGGASLFGKFTESIGQELAKFPQGPALGDDFWLYLITWHLGLFVALTLGQIGVQGRKQGYF</sequence>
<dbReference type="AlphaFoldDB" id="A0A061RKB7"/>
<keyword evidence="1" id="KW-0812">Transmembrane</keyword>
<gene>
    <name evidence="2" type="primary">PSAO</name>
    <name evidence="2" type="ORF">TSPGSL018_2509</name>
</gene>
<dbReference type="InterPro" id="IPR017498">
    <property type="entry name" value="PSI_PsaO"/>
</dbReference>
<evidence type="ECO:0000313" key="2">
    <source>
        <dbReference type="EMBL" id="JAC71169.1"/>
    </source>
</evidence>
<protein>
    <submittedName>
        <fullName evidence="2">Photosystem I subunit PsaO</fullName>
    </submittedName>
</protein>
<evidence type="ECO:0000256" key="1">
    <source>
        <dbReference type="SAM" id="Phobius"/>
    </source>
</evidence>
<dbReference type="NCBIfam" id="TIGR03059">
    <property type="entry name" value="psaOeuk"/>
    <property type="match status" value="1"/>
</dbReference>
<dbReference type="PANTHER" id="PTHR36311:SF1">
    <property type="entry name" value="PHOTOSYSTEM I SUBUNIT O"/>
    <property type="match status" value="1"/>
</dbReference>
<keyword evidence="1" id="KW-1133">Transmembrane helix</keyword>
<proteinExistence type="predicted"/>